<feature type="transmembrane region" description="Helical" evidence="6">
    <location>
        <begin position="365"/>
        <end position="385"/>
    </location>
</feature>
<feature type="transmembrane region" description="Helical" evidence="6">
    <location>
        <begin position="99"/>
        <end position="124"/>
    </location>
</feature>
<dbReference type="EnsemblPlants" id="OGLUM07G21300.1">
    <property type="protein sequence ID" value="OGLUM07G21300.1"/>
    <property type="gene ID" value="OGLUM07G21300"/>
</dbReference>
<name>A0A0E0AME0_9ORYZ</name>
<organism evidence="7">
    <name type="scientific">Oryza glumipatula</name>
    <dbReference type="NCBI Taxonomy" id="40148"/>
    <lineage>
        <taxon>Eukaryota</taxon>
        <taxon>Viridiplantae</taxon>
        <taxon>Streptophyta</taxon>
        <taxon>Embryophyta</taxon>
        <taxon>Tracheophyta</taxon>
        <taxon>Spermatophyta</taxon>
        <taxon>Magnoliopsida</taxon>
        <taxon>Liliopsida</taxon>
        <taxon>Poales</taxon>
        <taxon>Poaceae</taxon>
        <taxon>BOP clade</taxon>
        <taxon>Oryzoideae</taxon>
        <taxon>Oryzeae</taxon>
        <taxon>Oryzinae</taxon>
        <taxon>Oryza</taxon>
    </lineage>
</organism>
<dbReference type="PANTHER" id="PTHR11654">
    <property type="entry name" value="OLIGOPEPTIDE TRANSPORTER-RELATED"/>
    <property type="match status" value="1"/>
</dbReference>
<keyword evidence="4 6" id="KW-1133">Transmembrane helix</keyword>
<feature type="transmembrane region" description="Helical" evidence="6">
    <location>
        <begin position="337"/>
        <end position="359"/>
    </location>
</feature>
<evidence type="ECO:0000256" key="4">
    <source>
        <dbReference type="ARBA" id="ARBA00022989"/>
    </source>
</evidence>
<dbReference type="InterPro" id="IPR000109">
    <property type="entry name" value="POT_fam"/>
</dbReference>
<comment type="subcellular location">
    <subcellularLocation>
        <location evidence="1">Membrane</location>
        <topology evidence="1">Multi-pass membrane protein</topology>
    </subcellularLocation>
</comment>
<evidence type="ECO:0000256" key="6">
    <source>
        <dbReference type="SAM" id="Phobius"/>
    </source>
</evidence>
<accession>A0A0E0AME0</accession>
<protein>
    <recommendedName>
        <fullName evidence="9">Major facilitator superfamily (MFS) profile domain-containing protein</fullName>
    </recommendedName>
</protein>
<dbReference type="Pfam" id="PF00854">
    <property type="entry name" value="PTR2"/>
    <property type="match status" value="1"/>
</dbReference>
<comment type="similarity">
    <text evidence="2">Belongs to the major facilitator superfamily. Proton-dependent oligopeptide transporter (POT/PTR) (TC 2.A.17) family.</text>
</comment>
<evidence type="ECO:0000313" key="7">
    <source>
        <dbReference type="EnsemblPlants" id="OGLUM07G21300.1"/>
    </source>
</evidence>
<dbReference type="GO" id="GO:0022857">
    <property type="term" value="F:transmembrane transporter activity"/>
    <property type="evidence" value="ECO:0007669"/>
    <property type="project" value="InterPro"/>
</dbReference>
<dbReference type="Gramene" id="OGLUM07G21300.1">
    <property type="protein sequence ID" value="OGLUM07G21300.1"/>
    <property type="gene ID" value="OGLUM07G21300"/>
</dbReference>
<feature type="transmembrane region" description="Helical" evidence="6">
    <location>
        <begin position="486"/>
        <end position="508"/>
    </location>
</feature>
<reference evidence="7" key="1">
    <citation type="submission" date="2015-04" db="UniProtKB">
        <authorList>
            <consortium name="EnsemblPlants"/>
        </authorList>
    </citation>
    <scope>IDENTIFICATION</scope>
</reference>
<dbReference type="Proteomes" id="UP000026961">
    <property type="component" value="Chromosome 7"/>
</dbReference>
<feature type="transmembrane region" description="Helical" evidence="6">
    <location>
        <begin position="294"/>
        <end position="316"/>
    </location>
</feature>
<evidence type="ECO:0000256" key="2">
    <source>
        <dbReference type="ARBA" id="ARBA00005982"/>
    </source>
</evidence>
<feature type="transmembrane region" description="Helical" evidence="6">
    <location>
        <begin position="684"/>
        <end position="703"/>
    </location>
</feature>
<feature type="transmembrane region" description="Helical" evidence="6">
    <location>
        <begin position="638"/>
        <end position="664"/>
    </location>
</feature>
<evidence type="ECO:0000256" key="3">
    <source>
        <dbReference type="ARBA" id="ARBA00022692"/>
    </source>
</evidence>
<dbReference type="AlphaFoldDB" id="A0A0E0AME0"/>
<dbReference type="STRING" id="40148.A0A0E0AME0"/>
<evidence type="ECO:0000313" key="8">
    <source>
        <dbReference type="Proteomes" id="UP000026961"/>
    </source>
</evidence>
<proteinExistence type="inferred from homology"/>
<reference evidence="7" key="2">
    <citation type="submission" date="2018-05" db="EMBL/GenBank/DDBJ databases">
        <title>OgluRS3 (Oryza glumaepatula Reference Sequence Version 3).</title>
        <authorList>
            <person name="Zhang J."/>
            <person name="Kudrna D."/>
            <person name="Lee S."/>
            <person name="Talag J."/>
            <person name="Welchert J."/>
            <person name="Wing R.A."/>
        </authorList>
    </citation>
    <scope>NUCLEOTIDE SEQUENCE [LARGE SCALE GENOMIC DNA]</scope>
</reference>
<evidence type="ECO:0000256" key="1">
    <source>
        <dbReference type="ARBA" id="ARBA00004141"/>
    </source>
</evidence>
<feature type="transmembrane region" description="Helical" evidence="6">
    <location>
        <begin position="228"/>
        <end position="248"/>
    </location>
</feature>
<feature type="transmembrane region" description="Helical" evidence="6">
    <location>
        <begin position="528"/>
        <end position="548"/>
    </location>
</feature>
<keyword evidence="8" id="KW-1185">Reference proteome</keyword>
<dbReference type="Gene3D" id="1.20.1250.20">
    <property type="entry name" value="MFS general substrate transporter like domains"/>
    <property type="match status" value="1"/>
</dbReference>
<evidence type="ECO:0000256" key="5">
    <source>
        <dbReference type="ARBA" id="ARBA00023136"/>
    </source>
</evidence>
<dbReference type="SUPFAM" id="SSF103473">
    <property type="entry name" value="MFS general substrate transporter"/>
    <property type="match status" value="1"/>
</dbReference>
<feature type="transmembrane region" description="Helical" evidence="6">
    <location>
        <begin position="606"/>
        <end position="626"/>
    </location>
</feature>
<evidence type="ECO:0008006" key="9">
    <source>
        <dbReference type="Google" id="ProtNLM"/>
    </source>
</evidence>
<keyword evidence="3 6" id="KW-0812">Transmembrane</keyword>
<feature type="transmembrane region" description="Helical" evidence="6">
    <location>
        <begin position="253"/>
        <end position="274"/>
    </location>
</feature>
<sequence length="716" mass="79231">MVRGNGVVASVRENSMETTPYDDIYLEPSDLRLRGFPREDIVTSSPGAYKREWLHPLTYYLCVVSPRLLARRVVVFFINRRRQPSSQVGGIPIVAQPYLRVFVLYCFILFLLLLLLLLVCVASSNGVSDQISRHRGGETMDEAAAGQRASPLLAKNDGSSYGEESQSLLEEQEPQVKTKQSGWRAPSIILGLECLESMAFNGIATNLVVYIRSVLHGGIASSASTSSLWYGTSFFVPILGATIADTYWGNYKIVLISFIMYLLGTVFITVGAFLPSAPALCNTESCSSMNGTQHLVYFSGLYLTAIGCGGVRSALLPLGADQFNNDSSLDIQKRRNFFSLFYICVIFGVITSGTIVVWIQENVSWAIGYGVATACIALALIGFLVGTPIFRRHEPHGSPVRSVFQVIVASFRNLALELPADSSLLYEVRRKNTQKSEPKLAHTDDFRFLDKAAIMSDLSLDQDSCTSPWRICTVTQVEELKILIRLLPIWATGIFFCVGISQMHTTFIQQGTVMNTKIGSLSIPAASLYSFEVICVTFWVFLVNKVIIPVTRACFANGAEMTQLQRIGIGRFLMIFAMAIAAFLEMKRLESVQGGDQPLSIAWQLPQYFVIAGAECFTIITQLEFFHGQAPDSMKSMLTAFALLTTALGNYFSSAIITLIARVTGTWHSPGWIPDDLNKGHLDYYYWCLAAISAVNFVVYIYFASKYKLKKAVIQV</sequence>
<dbReference type="eggNOG" id="KOG1237">
    <property type="taxonomic scope" value="Eukaryota"/>
</dbReference>
<feature type="transmembrane region" description="Helical" evidence="6">
    <location>
        <begin position="569"/>
        <end position="586"/>
    </location>
</feature>
<dbReference type="GO" id="GO:0016020">
    <property type="term" value="C:membrane"/>
    <property type="evidence" value="ECO:0007669"/>
    <property type="project" value="UniProtKB-SubCell"/>
</dbReference>
<dbReference type="HOGENOM" id="CLU_009313_4_1_1"/>
<keyword evidence="5 6" id="KW-0472">Membrane</keyword>
<dbReference type="InterPro" id="IPR036259">
    <property type="entry name" value="MFS_trans_sf"/>
</dbReference>